<dbReference type="Pfam" id="PF01890">
    <property type="entry name" value="CbiG_C"/>
    <property type="match status" value="1"/>
</dbReference>
<gene>
    <name evidence="2" type="ORF">NP590_02605</name>
</gene>
<comment type="caution">
    <text evidence="2">The sequence shown here is derived from an EMBL/GenBank/DDBJ whole genome shotgun (WGS) entry which is preliminary data.</text>
</comment>
<organism evidence="2 3">
    <name type="scientific">Methylomonas subterranea</name>
    <dbReference type="NCBI Taxonomy" id="2952225"/>
    <lineage>
        <taxon>Bacteria</taxon>
        <taxon>Pseudomonadati</taxon>
        <taxon>Pseudomonadota</taxon>
        <taxon>Gammaproteobacteria</taxon>
        <taxon>Methylococcales</taxon>
        <taxon>Methylococcaceae</taxon>
        <taxon>Methylomonas</taxon>
    </lineage>
</organism>
<dbReference type="EMBL" id="JANIBJ010000003">
    <property type="protein sequence ID" value="MCQ8102985.1"/>
    <property type="molecule type" value="Genomic_DNA"/>
</dbReference>
<dbReference type="Proteomes" id="UP001524499">
    <property type="component" value="Unassembled WGS sequence"/>
</dbReference>
<evidence type="ECO:0000259" key="1">
    <source>
        <dbReference type="Pfam" id="PF01890"/>
    </source>
</evidence>
<dbReference type="SUPFAM" id="SSF159664">
    <property type="entry name" value="CobE/GbiG C-terminal domain-like"/>
    <property type="match status" value="1"/>
</dbReference>
<proteinExistence type="predicted"/>
<dbReference type="Gene3D" id="3.30.420.180">
    <property type="entry name" value="CobE/GbiG C-terminal domain"/>
    <property type="match status" value="1"/>
</dbReference>
<name>A0ABT1TBZ5_9GAMM</name>
<protein>
    <submittedName>
        <fullName evidence="2">Cobalamin biosynthesis protein</fullName>
    </submittedName>
</protein>
<evidence type="ECO:0000313" key="2">
    <source>
        <dbReference type="EMBL" id="MCQ8102985.1"/>
    </source>
</evidence>
<evidence type="ECO:0000313" key="3">
    <source>
        <dbReference type="Proteomes" id="UP001524499"/>
    </source>
</evidence>
<dbReference type="InterPro" id="IPR002750">
    <property type="entry name" value="CobE/GbiG_C"/>
</dbReference>
<dbReference type="PANTHER" id="PTHR37477">
    <property type="entry name" value="COBALT-PRECORRIN-5A HYDROLASE"/>
    <property type="match status" value="1"/>
</dbReference>
<reference evidence="2 3" key="1">
    <citation type="submission" date="2022-07" db="EMBL/GenBank/DDBJ databases">
        <title>Methylomonas rivi sp. nov., Methylomonas rosea sp. nov., Methylomonas aureus sp. nov. and Methylomonas subterranea sp. nov., four novel methanotrophs isolated from a freshwater creek and the deep terrestrial subsurface.</title>
        <authorList>
            <person name="Abin C."/>
            <person name="Sankaranarayanan K."/>
            <person name="Garner C."/>
            <person name="Sindelar R."/>
            <person name="Kotary K."/>
            <person name="Garner R."/>
            <person name="Barclay S."/>
            <person name="Lawson P."/>
            <person name="Krumholz L."/>
        </authorList>
    </citation>
    <scope>NUCLEOTIDE SEQUENCE [LARGE SCALE GENOMIC DNA]</scope>
    <source>
        <strain evidence="2 3">SURF-2</strain>
    </source>
</reference>
<accession>A0ABT1TBZ5</accession>
<dbReference type="PANTHER" id="PTHR37477:SF1">
    <property type="entry name" value="COBALT-PRECORRIN-5A HYDROLASE"/>
    <property type="match status" value="1"/>
</dbReference>
<dbReference type="InterPro" id="IPR052553">
    <property type="entry name" value="CbiG_hydrolase"/>
</dbReference>
<keyword evidence="3" id="KW-1185">Reference proteome</keyword>
<feature type="domain" description="CobE/GbiG C-terminal" evidence="1">
    <location>
        <begin position="4"/>
        <end position="127"/>
    </location>
</feature>
<dbReference type="RefSeq" id="WP_256600630.1">
    <property type="nucleotide sequence ID" value="NZ_JANIBJ010000003.1"/>
</dbReference>
<dbReference type="InterPro" id="IPR036518">
    <property type="entry name" value="CobE/GbiG_C_sf"/>
</dbReference>
<sequence length="130" mass="13898">MNVMIGMGCDRNASLETLRQALAQALWLAGIERGAVAGIASIDKKNDEAALLQLAQQHDWPLHFYPAEVLAAIPVPNPSAVVMKYMGTPAVAEAAALMAANTDMHHLLIEKHKYLGADGKNATVSIARIQ</sequence>